<evidence type="ECO:0000313" key="1">
    <source>
        <dbReference type="EMBL" id="RMC13239.1"/>
    </source>
</evidence>
<reference evidence="1 2" key="1">
    <citation type="submission" date="2018-07" db="EMBL/GenBank/DDBJ databases">
        <title>A high quality draft genome assembly of the barn swallow (H. rustica rustica).</title>
        <authorList>
            <person name="Formenti G."/>
            <person name="Chiara M."/>
            <person name="Poveda L."/>
            <person name="Francoijs K.-J."/>
            <person name="Bonisoli-Alquati A."/>
            <person name="Canova L."/>
            <person name="Gianfranceschi L."/>
            <person name="Horner D.S."/>
            <person name="Saino N."/>
        </authorList>
    </citation>
    <scope>NUCLEOTIDE SEQUENCE [LARGE SCALE GENOMIC DNA]</scope>
    <source>
        <strain evidence="1">Chelidonia</strain>
        <tissue evidence="1">Blood</tissue>
    </source>
</reference>
<protein>
    <submittedName>
        <fullName evidence="1">Uncharacterized protein</fullName>
    </submittedName>
</protein>
<dbReference type="EMBL" id="QRBI01000106">
    <property type="protein sequence ID" value="RMC13239.1"/>
    <property type="molecule type" value="Genomic_DNA"/>
</dbReference>
<dbReference type="STRING" id="333673.A0A3M0KJ19"/>
<dbReference type="Proteomes" id="UP000269221">
    <property type="component" value="Unassembled WGS sequence"/>
</dbReference>
<dbReference type="OrthoDB" id="276744at2759"/>
<comment type="caution">
    <text evidence="1">The sequence shown here is derived from an EMBL/GenBank/DDBJ whole genome shotgun (WGS) entry which is preliminary data.</text>
</comment>
<accession>A0A3M0KJ19</accession>
<evidence type="ECO:0000313" key="2">
    <source>
        <dbReference type="Proteomes" id="UP000269221"/>
    </source>
</evidence>
<gene>
    <name evidence="1" type="ORF">DUI87_10773</name>
</gene>
<dbReference type="AlphaFoldDB" id="A0A3M0KJ19"/>
<proteinExistence type="predicted"/>
<organism evidence="1 2">
    <name type="scientific">Hirundo rustica rustica</name>
    <dbReference type="NCBI Taxonomy" id="333673"/>
    <lineage>
        <taxon>Eukaryota</taxon>
        <taxon>Metazoa</taxon>
        <taxon>Chordata</taxon>
        <taxon>Craniata</taxon>
        <taxon>Vertebrata</taxon>
        <taxon>Euteleostomi</taxon>
        <taxon>Archelosauria</taxon>
        <taxon>Archosauria</taxon>
        <taxon>Dinosauria</taxon>
        <taxon>Saurischia</taxon>
        <taxon>Theropoda</taxon>
        <taxon>Coelurosauria</taxon>
        <taxon>Aves</taxon>
        <taxon>Neognathae</taxon>
        <taxon>Neoaves</taxon>
        <taxon>Telluraves</taxon>
        <taxon>Australaves</taxon>
        <taxon>Passeriformes</taxon>
        <taxon>Sylvioidea</taxon>
        <taxon>Hirundinidae</taxon>
        <taxon>Hirundo</taxon>
    </lineage>
</organism>
<keyword evidence="2" id="KW-1185">Reference proteome</keyword>
<name>A0A3M0KJ19_HIRRU</name>
<sequence>MSQLCQVVKEANGILDWVCNSVGSGSRAEIVLCSALARLCLESCVQFSVLHYKKDIEVLEHVQRRAVELMNGLKHKS</sequence>